<evidence type="ECO:0000256" key="1">
    <source>
        <dbReference type="ARBA" id="ARBA00006474"/>
    </source>
</evidence>
<keyword evidence="3" id="KW-0159">Chromosome partition</keyword>
<feature type="compositionally biased region" description="Basic and acidic residues" evidence="7">
    <location>
        <begin position="215"/>
        <end position="246"/>
    </location>
</feature>
<dbReference type="Proteomes" id="UP000280791">
    <property type="component" value="Unassembled WGS sequence"/>
</dbReference>
<dbReference type="PANTHER" id="PTHR22683:SF42">
    <property type="entry name" value="DNA TRANSLOCASE SFTA"/>
    <property type="match status" value="1"/>
</dbReference>
<dbReference type="SUPFAM" id="SSF52540">
    <property type="entry name" value="P-loop containing nucleoside triphosphate hydrolases"/>
    <property type="match status" value="1"/>
</dbReference>
<dbReference type="InterPro" id="IPR018541">
    <property type="entry name" value="Ftsk_gamma"/>
</dbReference>
<keyword evidence="10" id="KW-1185">Reference proteome</keyword>
<evidence type="ECO:0000256" key="5">
    <source>
        <dbReference type="ARBA" id="ARBA00023125"/>
    </source>
</evidence>
<gene>
    <name evidence="9" type="ORF">DFR62_3136</name>
</gene>
<accession>A0A497YCD0</accession>
<dbReference type="GO" id="GO:0003677">
    <property type="term" value="F:DNA binding"/>
    <property type="evidence" value="ECO:0007669"/>
    <property type="project" value="UniProtKB-KW"/>
</dbReference>
<dbReference type="Gene3D" id="3.30.980.40">
    <property type="match status" value="1"/>
</dbReference>
<dbReference type="Gene3D" id="1.10.10.10">
    <property type="entry name" value="Winged helix-like DNA-binding domain superfamily/Winged helix DNA-binding domain"/>
    <property type="match status" value="1"/>
</dbReference>
<dbReference type="SUPFAM" id="SSF46785">
    <property type="entry name" value="Winged helix' DNA-binding domain"/>
    <property type="match status" value="1"/>
</dbReference>
<keyword evidence="4 6" id="KW-0067">ATP-binding</keyword>
<comment type="caution">
    <text evidence="9">The sequence shown here is derived from an EMBL/GenBank/DDBJ whole genome shotgun (WGS) entry which is preliminary data.</text>
</comment>
<dbReference type="RefSeq" id="WP_121301163.1">
    <property type="nucleotide sequence ID" value="NZ_RCCP01000006.1"/>
</dbReference>
<dbReference type="InterPro" id="IPR050206">
    <property type="entry name" value="FtsK/SpoIIIE/SftA"/>
</dbReference>
<dbReference type="OrthoDB" id="9807790at2"/>
<dbReference type="CDD" id="cd01127">
    <property type="entry name" value="TrwB_TraG_TraD_VirD4"/>
    <property type="match status" value="1"/>
</dbReference>
<feature type="compositionally biased region" description="Basic and acidic residues" evidence="7">
    <location>
        <begin position="355"/>
        <end position="364"/>
    </location>
</feature>
<feature type="compositionally biased region" description="Basic and acidic residues" evidence="7">
    <location>
        <begin position="19"/>
        <end position="38"/>
    </location>
</feature>
<evidence type="ECO:0000256" key="4">
    <source>
        <dbReference type="ARBA" id="ARBA00022840"/>
    </source>
</evidence>
<dbReference type="EMBL" id="RCCP01000006">
    <property type="protein sequence ID" value="RLJ82086.1"/>
    <property type="molecule type" value="Genomic_DNA"/>
</dbReference>
<dbReference type="AlphaFoldDB" id="A0A497YCD0"/>
<dbReference type="Pfam" id="PF17854">
    <property type="entry name" value="FtsK_alpha"/>
    <property type="match status" value="1"/>
</dbReference>
<feature type="binding site" evidence="6">
    <location>
        <begin position="564"/>
        <end position="571"/>
    </location>
    <ligand>
        <name>ATP</name>
        <dbReference type="ChEBI" id="CHEBI:30616"/>
    </ligand>
</feature>
<dbReference type="InterPro" id="IPR027417">
    <property type="entry name" value="P-loop_NTPase"/>
</dbReference>
<dbReference type="InterPro" id="IPR036390">
    <property type="entry name" value="WH_DNA-bd_sf"/>
</dbReference>
<feature type="region of interest" description="Disordered" evidence="7">
    <location>
        <begin position="1"/>
        <end position="364"/>
    </location>
</feature>
<evidence type="ECO:0000259" key="8">
    <source>
        <dbReference type="PROSITE" id="PS50901"/>
    </source>
</evidence>
<dbReference type="Pfam" id="PF01580">
    <property type="entry name" value="FtsK_SpoIIIE"/>
    <property type="match status" value="1"/>
</dbReference>
<dbReference type="PANTHER" id="PTHR22683">
    <property type="entry name" value="SPORULATION PROTEIN RELATED"/>
    <property type="match status" value="1"/>
</dbReference>
<name>A0A497YCD0_9BACL</name>
<dbReference type="GO" id="GO:0005524">
    <property type="term" value="F:ATP binding"/>
    <property type="evidence" value="ECO:0007669"/>
    <property type="project" value="UniProtKB-UniRule"/>
</dbReference>
<evidence type="ECO:0000313" key="10">
    <source>
        <dbReference type="Proteomes" id="UP000280791"/>
    </source>
</evidence>
<evidence type="ECO:0000256" key="3">
    <source>
        <dbReference type="ARBA" id="ARBA00022829"/>
    </source>
</evidence>
<evidence type="ECO:0000256" key="7">
    <source>
        <dbReference type="SAM" id="MobiDB-lite"/>
    </source>
</evidence>
<proteinExistence type="inferred from homology"/>
<comment type="similarity">
    <text evidence="1">Belongs to the FtsK/SpoIIIE/SftA family.</text>
</comment>
<feature type="compositionally biased region" description="Basic and acidic residues" evidence="7">
    <location>
        <begin position="177"/>
        <end position="186"/>
    </location>
</feature>
<feature type="compositionally biased region" description="Basic and acidic residues" evidence="7">
    <location>
        <begin position="254"/>
        <end position="280"/>
    </location>
</feature>
<dbReference type="PROSITE" id="PS50901">
    <property type="entry name" value="FTSK"/>
    <property type="match status" value="1"/>
</dbReference>
<feature type="compositionally biased region" description="Basic and acidic residues" evidence="7">
    <location>
        <begin position="52"/>
        <end position="86"/>
    </location>
</feature>
<dbReference type="InterPro" id="IPR041027">
    <property type="entry name" value="FtsK_alpha"/>
</dbReference>
<dbReference type="Pfam" id="PF09397">
    <property type="entry name" value="FtsK_gamma"/>
    <property type="match status" value="1"/>
</dbReference>
<evidence type="ECO:0000313" key="9">
    <source>
        <dbReference type="EMBL" id="RLJ82086.1"/>
    </source>
</evidence>
<dbReference type="SMART" id="SM00382">
    <property type="entry name" value="AAA"/>
    <property type="match status" value="1"/>
</dbReference>
<evidence type="ECO:0000256" key="6">
    <source>
        <dbReference type="PROSITE-ProRule" id="PRU00289"/>
    </source>
</evidence>
<feature type="compositionally biased region" description="Basic and acidic residues" evidence="7">
    <location>
        <begin position="334"/>
        <end position="345"/>
    </location>
</feature>
<keyword evidence="2 6" id="KW-0547">Nucleotide-binding</keyword>
<dbReference type="GO" id="GO:0007059">
    <property type="term" value="P:chromosome segregation"/>
    <property type="evidence" value="ECO:0007669"/>
    <property type="project" value="UniProtKB-KW"/>
</dbReference>
<feature type="domain" description="FtsK" evidence="8">
    <location>
        <begin position="547"/>
        <end position="739"/>
    </location>
</feature>
<dbReference type="InterPro" id="IPR036388">
    <property type="entry name" value="WH-like_DNA-bd_sf"/>
</dbReference>
<sequence length="880" mass="98761">MSWMKNMWNKMFSEDTETEEKPFVRSEETQHVEPKPQESKPAPFRFPLISDEEAKGLPVENRKPERREEKPRVDVPLKATEEKTYELDALEPSGKLPKPNAGRNKKKRPHVPKTAEPQGLDLPGNTTRRFQPTRVASPVHGFTDRPTPIDELLEQEAKKKAELERKNDWSQRSLQELYKKSDDRLPQSKKPGSNLETTVYKPVEHNEQAPETEPISEKTHEKAEMGEDQQPEKKPEPHYEWADRSLQDLLPKNQKVEQEPEKTLEQEPEQAEVRVYRTAEQEQPSNEVADAGNAEENGGVSEEDTGKGGPTAIVEPPVTESETHAETAQTSQPEPEREKPIHSPEPKPVLPQAKAQEKGKKERTVPFNVLMLKSDKDRLPKQQQAPTAEKKTALIEKTAAEPVNDDEKSYTGYQLPGHEYLLEPENDLKDETWMQEQGERLIEALSHFQIKAEIVGTVQGPAVTRFELRVAQGIKVSKIRNLADDLKLALAARDIRIQAPIPGKSSIGIEIPNRQSRAVRLSEVIGSPNFKASDSPLEAALGLDLAGNPVTLDLRKMPHGLIAGATGSGKSVCINSLLVSLLYQSSPRDLKMLLIDPKMVELAPYNHIPHLVSPVITDVKAATASLKWAVEEMERRYQLFAHTGVRDLDRYNKMVNDKGQPAQHLPYILIVIDELADLMMMSPSDVEDSICRIAQKARACGIHLVIATQRPSVDVITGLIKSNIPTRIAFSVSSQVDSRTILDTQGAERLLGRGDMLYLGNGMAAPNRLQGTFVTDDEIEKVIAHVRAQGEPDYIFKEEELIQRSQSPAEQDDLFEEACRFIMSQGSASTSLLQRKFHIGYNRAARLMDLIEEYGFISEQNGSKARTVLITESDIEEVFR</sequence>
<feature type="compositionally biased region" description="Basic and acidic residues" evidence="7">
    <location>
        <begin position="155"/>
        <end position="169"/>
    </location>
</feature>
<reference evidence="9 10" key="1">
    <citation type="submission" date="2018-10" db="EMBL/GenBank/DDBJ databases">
        <title>Genomic Encyclopedia of Type Strains, Phase IV (KMG-IV): sequencing the most valuable type-strain genomes for metagenomic binning, comparative biology and taxonomic classification.</title>
        <authorList>
            <person name="Goeker M."/>
        </authorList>
    </citation>
    <scope>NUCLEOTIDE SEQUENCE [LARGE SCALE GENOMIC DNA]</scope>
    <source>
        <strain evidence="9 10">DSM 20549</strain>
    </source>
</reference>
<keyword evidence="5" id="KW-0238">DNA-binding</keyword>
<protein>
    <submittedName>
        <fullName evidence="9">S-DNA-T family DNA segregation ATPase FtsK/SpoIIIE</fullName>
    </submittedName>
</protein>
<organism evidence="9 10">
    <name type="scientific">Planococcus citreus</name>
    <dbReference type="NCBI Taxonomy" id="1373"/>
    <lineage>
        <taxon>Bacteria</taxon>
        <taxon>Bacillati</taxon>
        <taxon>Bacillota</taxon>
        <taxon>Bacilli</taxon>
        <taxon>Bacillales</taxon>
        <taxon>Caryophanaceae</taxon>
        <taxon>Planococcus</taxon>
    </lineage>
</organism>
<dbReference type="Gene3D" id="3.40.50.300">
    <property type="entry name" value="P-loop containing nucleotide triphosphate hydrolases"/>
    <property type="match status" value="1"/>
</dbReference>
<dbReference type="InterPro" id="IPR002543">
    <property type="entry name" value="FtsK_dom"/>
</dbReference>
<dbReference type="SMART" id="SM00843">
    <property type="entry name" value="Ftsk_gamma"/>
    <property type="match status" value="1"/>
</dbReference>
<evidence type="ECO:0000256" key="2">
    <source>
        <dbReference type="ARBA" id="ARBA00022741"/>
    </source>
</evidence>
<dbReference type="InterPro" id="IPR003593">
    <property type="entry name" value="AAA+_ATPase"/>
</dbReference>